<sequence>MPTLPWTTPAGAGPHRGAPGTLAMASRFELERWRDVPGFFISALRIRDQMLQSPGVIGVSLVARPLRRTFFTLSAWRDRAALNAAVAGQPHAATMARYRTRMADSAFTFWEPADDSPPDWRDAVARLDEAAEIRAAADGGRTL</sequence>
<gene>
    <name evidence="1" type="ORF">MHIP_57390</name>
</gene>
<dbReference type="Proteomes" id="UP000465304">
    <property type="component" value="Unassembled WGS sequence"/>
</dbReference>
<name>A0A7I9ZWY8_9MYCO</name>
<organism evidence="1 2">
    <name type="scientific">Mycolicibacterium hippocampi</name>
    <dbReference type="NCBI Taxonomy" id="659824"/>
    <lineage>
        <taxon>Bacteria</taxon>
        <taxon>Bacillati</taxon>
        <taxon>Actinomycetota</taxon>
        <taxon>Actinomycetes</taxon>
        <taxon>Mycobacteriales</taxon>
        <taxon>Mycobacteriaceae</taxon>
        <taxon>Mycolicibacterium</taxon>
    </lineage>
</organism>
<evidence type="ECO:0000313" key="1">
    <source>
        <dbReference type="EMBL" id="GFH05256.1"/>
    </source>
</evidence>
<reference evidence="1 2" key="1">
    <citation type="journal article" date="2019" name="Emerg. Microbes Infect.">
        <title>Comprehensive subspecies identification of 175 nontuberculous mycobacteria species based on 7547 genomic profiles.</title>
        <authorList>
            <person name="Matsumoto Y."/>
            <person name="Kinjo T."/>
            <person name="Motooka D."/>
            <person name="Nabeya D."/>
            <person name="Jung N."/>
            <person name="Uechi K."/>
            <person name="Horii T."/>
            <person name="Iida T."/>
            <person name="Fujita J."/>
            <person name="Nakamura S."/>
        </authorList>
    </citation>
    <scope>NUCLEOTIDE SEQUENCE [LARGE SCALE GENOMIC DNA]</scope>
    <source>
        <strain evidence="1 2">JCM 30996</strain>
    </source>
</reference>
<dbReference type="AlphaFoldDB" id="A0A7I9ZWY8"/>
<keyword evidence="2" id="KW-1185">Reference proteome</keyword>
<dbReference type="EMBL" id="BLLB01000002">
    <property type="protein sequence ID" value="GFH05256.1"/>
    <property type="molecule type" value="Genomic_DNA"/>
</dbReference>
<comment type="caution">
    <text evidence="1">The sequence shown here is derived from an EMBL/GenBank/DDBJ whole genome shotgun (WGS) entry which is preliminary data.</text>
</comment>
<dbReference type="InterPro" id="IPR011008">
    <property type="entry name" value="Dimeric_a/b-barrel"/>
</dbReference>
<accession>A0A7I9ZWY8</accession>
<evidence type="ECO:0000313" key="2">
    <source>
        <dbReference type="Proteomes" id="UP000465304"/>
    </source>
</evidence>
<dbReference type="RefSeq" id="WP_163894864.1">
    <property type="nucleotide sequence ID" value="NZ_BLLB01000002.1"/>
</dbReference>
<protein>
    <recommendedName>
        <fullName evidence="3">DUF3291 domain-containing protein</fullName>
    </recommendedName>
</protein>
<dbReference type="Gene3D" id="3.30.70.100">
    <property type="match status" value="1"/>
</dbReference>
<dbReference type="SUPFAM" id="SSF54909">
    <property type="entry name" value="Dimeric alpha+beta barrel"/>
    <property type="match status" value="1"/>
</dbReference>
<proteinExistence type="predicted"/>
<evidence type="ECO:0008006" key="3">
    <source>
        <dbReference type="Google" id="ProtNLM"/>
    </source>
</evidence>